<comment type="caution">
    <text evidence="2">The sequence shown here is derived from an EMBL/GenBank/DDBJ whole genome shotgun (WGS) entry which is preliminary data.</text>
</comment>
<accession>A0ABR3ABF0</accession>
<proteinExistence type="predicted"/>
<feature type="region of interest" description="Disordered" evidence="1">
    <location>
        <begin position="30"/>
        <end position="76"/>
    </location>
</feature>
<sequence>MSLASILKRRVCPSCLSFRVQRLYSAQAAFAKSSPPSESDSNSSPQSIEVPSPPDNIISPSKAKKTKRAPKAPTKNLLEETKVEEYLAEIAASKDLVTLEDLTRLRPNKHSNPSTPEYEVEYNQLLDRIQQAFNRKQLIHFVDLFSLSRPPKRQTKPAYAVHIIEQAWGWPSLTEAQKRRRDWSEVEDEFFGLNPPQSFLFLGKDGSDLLALSREYNVHVTFSSNPLGLKVEGVRGALEHLRSHISALKEEIDEDTLILPTNEPINTSLLQRVSRISGAFAENFRSQEIRISYKRSNPRSAFVAKRLATQASCLTSNSVPHPSILTHIPSGATSSTPIPISMFPHSYALYPFLSSRTIPWLLDAKSTFRLRKVGEWLGVEATEDVTKTGGLRQGHGRVINLQEKDVDIRELVQKSFTHDPKCQREVTAIMGHLLLPSPQASMIPPLKGSWPLSKATKWMDNHPAKHIFASSLPTILLGSPPWNRKILHRLEYQALPAKTSNDDNHISKVLKFEMVLSAPRPATQTGPKSSDSEDGGAGLDSVEEQTLHSFQRTCSVGNEAVIDLMLPDRPMDVRFITFEFSQATDVEWPKELRSYAEAIDSFLRSSDPVSHQPETPLMLKYGNDTFLLRSSSNVRQNVENIMVSGSENPVGAITESVLDLEANQKTAVCQVCRTTFVSGYCH</sequence>
<gene>
    <name evidence="2" type="ORF">AAF712_002031</name>
</gene>
<reference evidence="2 3" key="1">
    <citation type="submission" date="2024-05" db="EMBL/GenBank/DDBJ databases">
        <title>A draft genome resource for the thread blight pathogen Marasmius tenuissimus strain MS-2.</title>
        <authorList>
            <person name="Yulfo-Soto G.E."/>
            <person name="Baruah I.K."/>
            <person name="Amoako-Attah I."/>
            <person name="Bukari Y."/>
            <person name="Meinhardt L.W."/>
            <person name="Bailey B.A."/>
            <person name="Cohen S.P."/>
        </authorList>
    </citation>
    <scope>NUCLEOTIDE SEQUENCE [LARGE SCALE GENOMIC DNA]</scope>
    <source>
        <strain evidence="2 3">MS-2</strain>
    </source>
</reference>
<organism evidence="2 3">
    <name type="scientific">Marasmius tenuissimus</name>
    <dbReference type="NCBI Taxonomy" id="585030"/>
    <lineage>
        <taxon>Eukaryota</taxon>
        <taxon>Fungi</taxon>
        <taxon>Dikarya</taxon>
        <taxon>Basidiomycota</taxon>
        <taxon>Agaricomycotina</taxon>
        <taxon>Agaricomycetes</taxon>
        <taxon>Agaricomycetidae</taxon>
        <taxon>Agaricales</taxon>
        <taxon>Marasmiineae</taxon>
        <taxon>Marasmiaceae</taxon>
        <taxon>Marasmius</taxon>
    </lineage>
</organism>
<evidence type="ECO:0000256" key="1">
    <source>
        <dbReference type="SAM" id="MobiDB-lite"/>
    </source>
</evidence>
<feature type="compositionally biased region" description="Low complexity" evidence="1">
    <location>
        <begin position="33"/>
        <end position="47"/>
    </location>
</feature>
<keyword evidence="3" id="KW-1185">Reference proteome</keyword>
<name>A0ABR3ABF0_9AGAR</name>
<dbReference type="Proteomes" id="UP001437256">
    <property type="component" value="Unassembled WGS sequence"/>
</dbReference>
<dbReference type="EMBL" id="JBBXMP010000005">
    <property type="protein sequence ID" value="KAL0070810.1"/>
    <property type="molecule type" value="Genomic_DNA"/>
</dbReference>
<evidence type="ECO:0000313" key="2">
    <source>
        <dbReference type="EMBL" id="KAL0070810.1"/>
    </source>
</evidence>
<feature type="region of interest" description="Disordered" evidence="1">
    <location>
        <begin position="520"/>
        <end position="540"/>
    </location>
</feature>
<evidence type="ECO:0000313" key="3">
    <source>
        <dbReference type="Proteomes" id="UP001437256"/>
    </source>
</evidence>
<protein>
    <submittedName>
        <fullName evidence="2">Uncharacterized protein</fullName>
    </submittedName>
</protein>